<dbReference type="InterPro" id="IPR055151">
    <property type="entry name" value="GH113"/>
</dbReference>
<sequence>MKTYKLLFLLLIFIQLSCNSQQKKINGLSFVASRDKIDTTHTNSVLRAQSNYVALMPFGFIRDLSSPEVQHNTSRQWFGETRSGLLQYANEFQKNDVKIMVKPQIWIGHGQFTGRIEMDSEEKWAVLEKSYSDFILGYAKSAQEINASLLCIGTELESFVMNRPEYWSHLIKEIKKVYKGKLTYAANWDEYKRVPFWDEMDFIGVDAYFPLSDKKSPTVEELEVGWKLHKEEIKSVQKKYNKPVLFTEFGYRSVDYTGKEPWDANRVEGNVNLQAQVNGLQAIHNQFWKEDWFAGGFVWKWFHRHDKVGGVNDNRFTPQNKPAELVLRKLYQQK</sequence>
<dbReference type="EMBL" id="LVWE01000055">
    <property type="protein sequence ID" value="OAD43403.1"/>
    <property type="molecule type" value="Genomic_DNA"/>
</dbReference>
<gene>
    <name evidence="2" type="ORF">LPB303_13120</name>
</gene>
<dbReference type="Gene3D" id="3.20.20.80">
    <property type="entry name" value="Glycosidases"/>
    <property type="match status" value="1"/>
</dbReference>
<feature type="chain" id="PRO_5008049712" evidence="1">
    <location>
        <begin position="21"/>
        <end position="334"/>
    </location>
</feature>
<dbReference type="CDD" id="cd19608">
    <property type="entry name" value="GH113_mannanase-like"/>
    <property type="match status" value="1"/>
</dbReference>
<protein>
    <submittedName>
        <fullName evidence="2">Glycoside hydrolase</fullName>
    </submittedName>
</protein>
<dbReference type="SUPFAM" id="SSF51445">
    <property type="entry name" value="(Trans)glycosidases"/>
    <property type="match status" value="1"/>
</dbReference>
<evidence type="ECO:0000313" key="3">
    <source>
        <dbReference type="Proteomes" id="UP000076923"/>
    </source>
</evidence>
<name>A0A176T7J8_9FLAO</name>
<evidence type="ECO:0000313" key="2">
    <source>
        <dbReference type="EMBL" id="OAD43403.1"/>
    </source>
</evidence>
<reference evidence="2 3" key="1">
    <citation type="submission" date="2016-02" db="EMBL/GenBank/DDBJ databases">
        <title>Draft genome sequence of Polaribacter atrinae KACC17473.</title>
        <authorList>
            <person name="Shin S.-K."/>
            <person name="Yi H."/>
        </authorList>
    </citation>
    <scope>NUCLEOTIDE SEQUENCE [LARGE SCALE GENOMIC DNA]</scope>
    <source>
        <strain evidence="2 3">KACC 17473</strain>
    </source>
</reference>
<dbReference type="RefSeq" id="WP_068450975.1">
    <property type="nucleotide sequence ID" value="NZ_CP150660.1"/>
</dbReference>
<keyword evidence="3" id="KW-1185">Reference proteome</keyword>
<dbReference type="Pfam" id="PF22612">
    <property type="entry name" value="GH113"/>
    <property type="match status" value="1"/>
</dbReference>
<feature type="signal peptide" evidence="1">
    <location>
        <begin position="1"/>
        <end position="20"/>
    </location>
</feature>
<dbReference type="AlphaFoldDB" id="A0A176T7J8"/>
<evidence type="ECO:0000256" key="1">
    <source>
        <dbReference type="SAM" id="SignalP"/>
    </source>
</evidence>
<keyword evidence="1" id="KW-0732">Signal</keyword>
<proteinExistence type="predicted"/>
<dbReference type="InterPro" id="IPR017853">
    <property type="entry name" value="GH"/>
</dbReference>
<organism evidence="2 3">
    <name type="scientific">Polaribacter atrinae</name>
    <dbReference type="NCBI Taxonomy" id="1333662"/>
    <lineage>
        <taxon>Bacteria</taxon>
        <taxon>Pseudomonadati</taxon>
        <taxon>Bacteroidota</taxon>
        <taxon>Flavobacteriia</taxon>
        <taxon>Flavobacteriales</taxon>
        <taxon>Flavobacteriaceae</taxon>
    </lineage>
</organism>
<dbReference type="Proteomes" id="UP000076923">
    <property type="component" value="Unassembled WGS sequence"/>
</dbReference>
<keyword evidence="2" id="KW-0378">Hydrolase</keyword>
<dbReference type="STRING" id="1333662.LPB303_13120"/>
<dbReference type="GO" id="GO:0016787">
    <property type="term" value="F:hydrolase activity"/>
    <property type="evidence" value="ECO:0007669"/>
    <property type="project" value="UniProtKB-KW"/>
</dbReference>
<comment type="caution">
    <text evidence="2">The sequence shown here is derived from an EMBL/GenBank/DDBJ whole genome shotgun (WGS) entry which is preliminary data.</text>
</comment>
<accession>A0A176T7J8</accession>